<dbReference type="Pfam" id="PF00078">
    <property type="entry name" value="RVT_1"/>
    <property type="match status" value="1"/>
</dbReference>
<sequence>MANSPSTFQRYINWTLREYLDDFCTAYLDDILIYTNGSLRQHREQVDKVLTRLKEAGLYVDIKKCEFEVKTTKYLGFIIEARKGIRMDPEKVKAIKDWEAPRTVKGMDRGRAEGL</sequence>
<dbReference type="HOGENOM" id="CLU_000384_33_7_1"/>
<dbReference type="STRING" id="861557.E3S3U9"/>
<dbReference type="InterPro" id="IPR051320">
    <property type="entry name" value="Viral_Replic_Matur_Polypro"/>
</dbReference>
<dbReference type="InterPro" id="IPR043502">
    <property type="entry name" value="DNA/RNA_pol_sf"/>
</dbReference>
<dbReference type="FunFam" id="3.30.70.270:FF:000003">
    <property type="entry name" value="Transposon Ty3-G Gag-Pol polyprotein"/>
    <property type="match status" value="1"/>
</dbReference>
<reference evidence="2 3" key="1">
    <citation type="journal article" date="2010" name="Genome Biol.">
        <title>A first genome assembly of the barley fungal pathogen Pyrenophora teres f. teres.</title>
        <authorList>
            <person name="Ellwood S.R."/>
            <person name="Liu Z."/>
            <person name="Syme R.A."/>
            <person name="Lai Z."/>
            <person name="Hane J.K."/>
            <person name="Keiper F."/>
            <person name="Moffat C.S."/>
            <person name="Oliver R.P."/>
            <person name="Friesen T.L."/>
        </authorList>
    </citation>
    <scope>NUCLEOTIDE SEQUENCE [LARGE SCALE GENOMIC DNA]</scope>
    <source>
        <strain evidence="2 3">0-1</strain>
    </source>
</reference>
<proteinExistence type="predicted"/>
<dbReference type="CDD" id="cd01647">
    <property type="entry name" value="RT_LTR"/>
    <property type="match status" value="1"/>
</dbReference>
<protein>
    <recommendedName>
        <fullName evidence="1">Reverse transcriptase domain-containing protein</fullName>
    </recommendedName>
</protein>
<dbReference type="AlphaFoldDB" id="E3S3U9"/>
<dbReference type="Proteomes" id="UP000001067">
    <property type="component" value="Unassembled WGS sequence"/>
</dbReference>
<accession>E3S3U9</accession>
<evidence type="ECO:0000259" key="1">
    <source>
        <dbReference type="PROSITE" id="PS50878"/>
    </source>
</evidence>
<dbReference type="SUPFAM" id="SSF56672">
    <property type="entry name" value="DNA/RNA polymerases"/>
    <property type="match status" value="1"/>
</dbReference>
<dbReference type="InterPro" id="IPR043128">
    <property type="entry name" value="Rev_trsase/Diguanyl_cyclase"/>
</dbReference>
<gene>
    <name evidence="2" type="ORF">PTT_17190</name>
</gene>
<feature type="domain" description="Reverse transcriptase" evidence="1">
    <location>
        <begin position="1"/>
        <end position="79"/>
    </location>
</feature>
<name>E3S3U9_PYRTT</name>
<evidence type="ECO:0000313" key="2">
    <source>
        <dbReference type="EMBL" id="EFQ87350.1"/>
    </source>
</evidence>
<dbReference type="PANTHER" id="PTHR33064">
    <property type="entry name" value="POL PROTEIN"/>
    <property type="match status" value="1"/>
</dbReference>
<dbReference type="KEGG" id="pte:PTT_17190"/>
<dbReference type="eggNOG" id="KOG0017">
    <property type="taxonomic scope" value="Eukaryota"/>
</dbReference>
<keyword evidence="3" id="KW-1185">Reference proteome</keyword>
<organism evidence="3">
    <name type="scientific">Pyrenophora teres f. teres (strain 0-1)</name>
    <name type="common">Barley net blotch fungus</name>
    <name type="synonym">Drechslera teres f. teres</name>
    <dbReference type="NCBI Taxonomy" id="861557"/>
    <lineage>
        <taxon>Eukaryota</taxon>
        <taxon>Fungi</taxon>
        <taxon>Dikarya</taxon>
        <taxon>Ascomycota</taxon>
        <taxon>Pezizomycotina</taxon>
        <taxon>Dothideomycetes</taxon>
        <taxon>Pleosporomycetidae</taxon>
        <taxon>Pleosporales</taxon>
        <taxon>Pleosporineae</taxon>
        <taxon>Pleosporaceae</taxon>
        <taxon>Pyrenophora</taxon>
    </lineage>
</organism>
<dbReference type="PROSITE" id="PS50878">
    <property type="entry name" value="RT_POL"/>
    <property type="match status" value="1"/>
</dbReference>
<dbReference type="PANTHER" id="PTHR33064:SF37">
    <property type="entry name" value="RIBONUCLEASE H"/>
    <property type="match status" value="1"/>
</dbReference>
<evidence type="ECO:0000313" key="3">
    <source>
        <dbReference type="Proteomes" id="UP000001067"/>
    </source>
</evidence>
<dbReference type="OrthoDB" id="5599418at2759"/>
<dbReference type="InterPro" id="IPR000477">
    <property type="entry name" value="RT_dom"/>
</dbReference>
<dbReference type="EMBL" id="GL537056">
    <property type="protein sequence ID" value="EFQ87350.1"/>
    <property type="molecule type" value="Genomic_DNA"/>
</dbReference>
<dbReference type="Gene3D" id="3.30.70.270">
    <property type="match status" value="1"/>
</dbReference>